<protein>
    <recommendedName>
        <fullName evidence="5">Ankyrin and armadillo repeat-containing protein</fullName>
    </recommendedName>
</protein>
<dbReference type="PANTHER" id="PTHR46464">
    <property type="entry name" value="ANK_REP_REGION DOMAIN-CONTAINING PROTEIN"/>
    <property type="match status" value="1"/>
</dbReference>
<dbReference type="AlphaFoldDB" id="A0A814Z0D1"/>
<dbReference type="SMART" id="SM00248">
    <property type="entry name" value="ANK"/>
    <property type="match status" value="3"/>
</dbReference>
<evidence type="ECO:0000313" key="3">
    <source>
        <dbReference type="EMBL" id="CAF1237239.1"/>
    </source>
</evidence>
<dbReference type="Gene3D" id="1.25.40.20">
    <property type="entry name" value="Ankyrin repeat-containing domain"/>
    <property type="match status" value="1"/>
</dbReference>
<gene>
    <name evidence="3" type="ORF">VCS650_LOCUS27587</name>
</gene>
<dbReference type="SUPFAM" id="SSF48371">
    <property type="entry name" value="ARM repeat"/>
    <property type="match status" value="2"/>
</dbReference>
<feature type="compositionally biased region" description="Low complexity" evidence="2">
    <location>
        <begin position="12"/>
        <end position="24"/>
    </location>
</feature>
<feature type="repeat" description="ANK" evidence="1">
    <location>
        <begin position="81"/>
        <end position="113"/>
    </location>
</feature>
<dbReference type="InterPro" id="IPR036770">
    <property type="entry name" value="Ankyrin_rpt-contain_sf"/>
</dbReference>
<dbReference type="EMBL" id="CAJNON010000390">
    <property type="protein sequence ID" value="CAF1237239.1"/>
    <property type="molecule type" value="Genomic_DNA"/>
</dbReference>
<dbReference type="InterPro" id="IPR000225">
    <property type="entry name" value="Armadillo"/>
</dbReference>
<evidence type="ECO:0000256" key="2">
    <source>
        <dbReference type="SAM" id="MobiDB-lite"/>
    </source>
</evidence>
<dbReference type="SMART" id="SM00185">
    <property type="entry name" value="ARM"/>
    <property type="match status" value="6"/>
</dbReference>
<dbReference type="OrthoDB" id="1683831at2759"/>
<dbReference type="Gene3D" id="1.25.10.10">
    <property type="entry name" value="Leucine-rich Repeat Variant"/>
    <property type="match status" value="3"/>
</dbReference>
<comment type="caution">
    <text evidence="3">The sequence shown here is derived from an EMBL/GenBank/DDBJ whole genome shotgun (WGS) entry which is preliminary data.</text>
</comment>
<feature type="region of interest" description="Disordered" evidence="2">
    <location>
        <begin position="1"/>
        <end position="32"/>
    </location>
</feature>
<organism evidence="3 4">
    <name type="scientific">Adineta steineri</name>
    <dbReference type="NCBI Taxonomy" id="433720"/>
    <lineage>
        <taxon>Eukaryota</taxon>
        <taxon>Metazoa</taxon>
        <taxon>Spiralia</taxon>
        <taxon>Gnathifera</taxon>
        <taxon>Rotifera</taxon>
        <taxon>Eurotatoria</taxon>
        <taxon>Bdelloidea</taxon>
        <taxon>Adinetida</taxon>
        <taxon>Adinetidae</taxon>
        <taxon>Adineta</taxon>
    </lineage>
</organism>
<accession>A0A814Z0D1</accession>
<evidence type="ECO:0008006" key="5">
    <source>
        <dbReference type="Google" id="ProtNLM"/>
    </source>
</evidence>
<evidence type="ECO:0000256" key="1">
    <source>
        <dbReference type="PROSITE-ProRule" id="PRU00023"/>
    </source>
</evidence>
<dbReference type="Proteomes" id="UP000663891">
    <property type="component" value="Unassembled WGS sequence"/>
</dbReference>
<dbReference type="InterPro" id="IPR016024">
    <property type="entry name" value="ARM-type_fold"/>
</dbReference>
<dbReference type="InterPro" id="IPR002110">
    <property type="entry name" value="Ankyrin_rpt"/>
</dbReference>
<proteinExistence type="predicted"/>
<sequence length="850" mass="94740">MSKPKSGARTPSHSARGSASSRGGESIDDGVGSSNTYDNNGYLPIHRAVFNGYEVTLKNILDDALKRNELNQQLEAKTEKTELTPLLLATAVGRIQIISFLLKYPVNINAVDVNQQGIVAIAALSQNERTLRYIIELPVADNSLNVWKPLFKLFTSLGDDESSVGGRALELLTRPKAETNQGSIYWQPIIVNGLIPALIEILNESKNDDVLTSAYLILLHAINEQPRIHNDLISNKKVFSSMLRHTRSTNKEIVTLIGRLFASLTKQRSLGQTMVDQSIFEPLMTLIDKERSPEVISSYFDCLANIVSYSSVYQIQIANYPFFLQLLIDHYLQEFDLDLSLSVMNFVRQLVLNNQDIQNLLAENGACEHILGALTASSKDLQQIAIETIRAFGDNNPQVQYIMISENALEQLLNLLDKTTVASLQIAIVCTLWTLCGNSASRKRDVATRIGVKKLISLYNIKSEEHLYALTDIIGELTKRTASVKTNIAEEINRAVGLPPIIRLLTLNNEQLVLSALKTLQLLACAPGYIPNQLNQEAIVKFDGIPFIVALMMHVKNELIQVEAAQTLACIALGNTQCLTLIETTLDFSYTCLLKLIQSKNSTVQLKASNALATFIYNNQRLEMFLARECQFSFAYFEKFLENNNDHIRCAAAFQIVALADFIHEQSQAMSAAIGCGILMDILRLSRTDEAKSDAAECIARLAHMKPSIPHALIAANAIDYLCDLFSSTNDTTIGIASIALGYLSYVPEGQRKLLYRCRGELDIMAFLKVYNCLPGTTPRMSKHLLEAWDRYNLLKLPKLRPRGSNVRYFKVLANSIERLRAPPQPNIEKESISSNPVKFYLPPIRQKAN</sequence>
<dbReference type="SUPFAM" id="SSF48403">
    <property type="entry name" value="Ankyrin repeat"/>
    <property type="match status" value="1"/>
</dbReference>
<dbReference type="PROSITE" id="PS50088">
    <property type="entry name" value="ANK_REPEAT"/>
    <property type="match status" value="1"/>
</dbReference>
<reference evidence="3" key="1">
    <citation type="submission" date="2021-02" db="EMBL/GenBank/DDBJ databases">
        <authorList>
            <person name="Nowell W R."/>
        </authorList>
    </citation>
    <scope>NUCLEOTIDE SEQUENCE</scope>
</reference>
<evidence type="ECO:0000313" key="4">
    <source>
        <dbReference type="Proteomes" id="UP000663891"/>
    </source>
</evidence>
<dbReference type="PANTHER" id="PTHR46464:SF2">
    <property type="entry name" value="ANKYRIN AND ARMADILLO REPEAT-CONTAINING PROTEIN"/>
    <property type="match status" value="1"/>
</dbReference>
<dbReference type="InterPro" id="IPR011989">
    <property type="entry name" value="ARM-like"/>
</dbReference>
<name>A0A814Z0D1_9BILA</name>
<keyword evidence="1" id="KW-0040">ANK repeat</keyword>
<dbReference type="InterPro" id="IPR043379">
    <property type="entry name" value="ANKAR"/>
</dbReference>